<dbReference type="GO" id="GO:0005829">
    <property type="term" value="C:cytosol"/>
    <property type="evidence" value="ECO:0007669"/>
    <property type="project" value="TreeGrafter"/>
</dbReference>
<gene>
    <name evidence="3" type="ORF">CPHO_06750</name>
</gene>
<organism evidence="3 4">
    <name type="scientific">Corynebacterium phocae</name>
    <dbReference type="NCBI Taxonomy" id="161895"/>
    <lineage>
        <taxon>Bacteria</taxon>
        <taxon>Bacillati</taxon>
        <taxon>Actinomycetota</taxon>
        <taxon>Actinomycetes</taxon>
        <taxon>Mycobacteriales</taxon>
        <taxon>Corynebacteriaceae</taxon>
        <taxon>Corynebacterium</taxon>
    </lineage>
</organism>
<dbReference type="Gene3D" id="3.40.1350.10">
    <property type="match status" value="1"/>
</dbReference>
<dbReference type="PANTHER" id="PTHR47396">
    <property type="entry name" value="TYPE I RESTRICTION ENZYME ECOKI R PROTEIN"/>
    <property type="match status" value="1"/>
</dbReference>
<feature type="domain" description="Helicase ATP-binding" evidence="2">
    <location>
        <begin position="189"/>
        <end position="389"/>
    </location>
</feature>
<evidence type="ECO:0000259" key="2">
    <source>
        <dbReference type="PROSITE" id="PS51192"/>
    </source>
</evidence>
<dbReference type="GO" id="GO:0032259">
    <property type="term" value="P:methylation"/>
    <property type="evidence" value="ECO:0007669"/>
    <property type="project" value="InterPro"/>
</dbReference>
<keyword evidence="4" id="KW-1185">Reference proteome</keyword>
<dbReference type="InterPro" id="IPR001650">
    <property type="entry name" value="Helicase_C-like"/>
</dbReference>
<dbReference type="InterPro" id="IPR053980">
    <property type="entry name" value="ISP_coupler"/>
</dbReference>
<dbReference type="SUPFAM" id="SSF52980">
    <property type="entry name" value="Restriction endonuclease-like"/>
    <property type="match status" value="1"/>
</dbReference>
<protein>
    <submittedName>
        <fullName evidence="3">Damage-inducible protein</fullName>
    </submittedName>
</protein>
<evidence type="ECO:0000313" key="3">
    <source>
        <dbReference type="EMBL" id="APT92640.1"/>
    </source>
</evidence>
<dbReference type="InterPro" id="IPR011856">
    <property type="entry name" value="tRNA_endonuc-like_dom_sf"/>
</dbReference>
<dbReference type="KEGG" id="cpho:CPHO_06750"/>
<dbReference type="InterPro" id="IPR041635">
    <property type="entry name" value="Type_ISP_LLaBIII_C"/>
</dbReference>
<dbReference type="InterPro" id="IPR006935">
    <property type="entry name" value="Helicase/UvrB_N"/>
</dbReference>
<dbReference type="PANTHER" id="PTHR47396:SF1">
    <property type="entry name" value="ATP-DEPENDENT HELICASE IRC3-RELATED"/>
    <property type="match status" value="1"/>
</dbReference>
<dbReference type="PRINTS" id="PR00507">
    <property type="entry name" value="N12N6MTFRASE"/>
</dbReference>
<dbReference type="GO" id="GO:0016787">
    <property type="term" value="F:hydrolase activity"/>
    <property type="evidence" value="ECO:0007669"/>
    <property type="project" value="InterPro"/>
</dbReference>
<dbReference type="GO" id="GO:0005524">
    <property type="term" value="F:ATP binding"/>
    <property type="evidence" value="ECO:0007669"/>
    <property type="project" value="InterPro"/>
</dbReference>
<dbReference type="SMART" id="SM00487">
    <property type="entry name" value="DEXDc"/>
    <property type="match status" value="1"/>
</dbReference>
<sequence length="1659" mass="185346">MSTLNDVLEELNKIPDNVTRGFKFEDLMARYFKLHPVLSAQYDEVFRWKDWRYNGGRVDTGIDLVARDRESGEWTAVQCKFYNVKHRLAKSDIDSFFTESGKTFQTEDGRKSFSNRIIIATSDWSKNAEAALDAQSIPVQRIGIADIADAPIDWDIVYPSADQSFEVDLNVRKPFSPRPHQRQAIDAVMQGFTTHDRGKLIMACGTGKTFTALRLAEEVARNNGGRAKILFAVPSISLLGQTLREWAQHTEEGLRPFAVCSDKKVSKEVEDIKAYDLDIPVTTNGKKLAEKLASGGKRFKGLQVVFTTYQSMEVIHAAQEAGADDFDLVICDEAHRTTGVTLAGETPSAFTRVHDEKFIRAAKRLYMTATPRLFDDALKDKAAEHSAEISSMDDEAIYGPEFHRLGFGEAVDKGLLTDYKVLVLAVDEGAAAKTLQQSVANDDGELTLDDATKIIGCWNGLAKRSGEFQGTQEGFAAGDAPMKRAVAFAKDIKSSKQVAMSFPNIAALFADSIADKAEEDDSISTLNLDLRVEAQHVDGTMNAPTRTEKLRWLKDPTIDSQTTRILTNARCLSEGVDVPALDSVIFLNPRNSVVDVVQSVGRVMRKSPGKEYGYIILPIGIPAGTSPEVALADNKRFKVVWQVLNALRAHDDRFNAMVNSTALNSKTGKASTEVANGTDAPGGSLQDKVTVDVIGADGLSPTADDNREMATQLTLFSLEEWQEALYTRIVTKVGTRTYWEDWANDVADITQVHIERIGAILDAADDELLREFDAFVEGLRGNLNDSITRDDAISMLSQHLITAPVFNALFSEHDFAKHNAVSRVMQRMVDALEDQKLSTELDQLEGFYRSVEVRASAVNSADGKQQVVKDLYERFFQKAFKKQSESLGIVYTPVEIVDFILRAANDAMVKHFGRSLSDEGVHILDPFTGTGTFMVRLLETGLIKPEDLARKYANELHATEIMLLAYYVAAVNIEATYNALQLERAQHEGQETPDYVPFEGIALADTFQTSEEDDTLDLDIFAENNDKIERQKQAPIQVIVGNPPYSAGQKDANDNNQNLKYPTLDGRIEETYAALSTGARKSQLYDSYLRAFRWATDRIQDQGILAFVSNGGWLDGNTAAGVRLSFQQDFTDIYIYNLRGNARTAGALRQAEGGNVFSDNIRTTVAVMIGIKDPGKQGCTIHYRDIGDHLKSKEKLDIVDHSTLDNIDWETITPNKHGDWLNQRSEEFGTWPVIGDKKKATSTRIFSNYSLGLATNRDAFCYNSNPRTVKDNVTGMIDFYEQECQRIGRLLERGTPEKEALETLKYDSTKFKWDYINKKQVTRSVLIIERSSGYRCSMYRPFFPQFVYFDPKNQLNNRTYQLPTMFPTLKHNNIGFIVTGTGTTQPFSALGSKLIPNLDTLSHGQFFSRFTWEKSEAAEGELFGSAVSTGLGEASRYGQVGEEVDGYVRVDNITDEIKGIYREALGTDISGDDIFHFVYGKLHDPNYREQYEADLKKMLPHIETPSSRDEFDKFAVAGEQLMDLHVGYEDVEPWPLDIRVKSTADESDRETWGVKKMRWAKKTSPETGKKVNDTTTLIYNPKVTITDIPEEAEGYMLGSRSALAWIIDRYQVKKDKASGIVNDPNDWADEVGNPRYIVDLIGKVTRVAMETNRIVSGLR</sequence>
<dbReference type="InterPro" id="IPR050742">
    <property type="entry name" value="Helicase_Restrict-Modif_Enz"/>
</dbReference>
<evidence type="ECO:0000313" key="4">
    <source>
        <dbReference type="Proteomes" id="UP000185491"/>
    </source>
</evidence>
<reference evidence="3 4" key="1">
    <citation type="submission" date="2014-08" db="EMBL/GenBank/DDBJ databases">
        <title>Complete genome sequence of Corynebacterium phocae M408/89/1(T)(=DSM 44612(T)), isolated from the common seal (Phoca vitulina).</title>
        <authorList>
            <person name="Ruckert C."/>
            <person name="Albersmeier A."/>
            <person name="Winkler A."/>
            <person name="Kalinowski J."/>
        </authorList>
    </citation>
    <scope>NUCLEOTIDE SEQUENCE [LARGE SCALE GENOMIC DNA]</scope>
    <source>
        <strain evidence="3 4">M408/89/1</strain>
    </source>
</reference>
<dbReference type="Pfam" id="PF18135">
    <property type="entry name" value="Type_ISP_C"/>
    <property type="match status" value="1"/>
</dbReference>
<name>A0A1L7D3F4_9CORY</name>
<accession>A0A1L7D3F4</accession>
<dbReference type="EMBL" id="CP009249">
    <property type="protein sequence ID" value="APT92640.1"/>
    <property type="molecule type" value="Genomic_DNA"/>
</dbReference>
<dbReference type="PROSITE" id="PS00092">
    <property type="entry name" value="N6_MTASE"/>
    <property type="match status" value="1"/>
</dbReference>
<evidence type="ECO:0000256" key="1">
    <source>
        <dbReference type="ARBA" id="ARBA00022747"/>
    </source>
</evidence>
<dbReference type="STRING" id="161895.CPHO_06750"/>
<dbReference type="PROSITE" id="PS51192">
    <property type="entry name" value="HELICASE_ATP_BIND_1"/>
    <property type="match status" value="1"/>
</dbReference>
<dbReference type="GO" id="GO:0009307">
    <property type="term" value="P:DNA restriction-modification system"/>
    <property type="evidence" value="ECO:0007669"/>
    <property type="project" value="UniProtKB-KW"/>
</dbReference>
<dbReference type="InterPro" id="IPR014001">
    <property type="entry name" value="Helicase_ATP-bd"/>
</dbReference>
<dbReference type="GO" id="GO:0003677">
    <property type="term" value="F:DNA binding"/>
    <property type="evidence" value="ECO:0007669"/>
    <property type="project" value="InterPro"/>
</dbReference>
<dbReference type="CDD" id="cd18785">
    <property type="entry name" value="SF2_C"/>
    <property type="match status" value="1"/>
</dbReference>
<dbReference type="SUPFAM" id="SSF52540">
    <property type="entry name" value="P-loop containing nucleoside triphosphate hydrolases"/>
    <property type="match status" value="2"/>
</dbReference>
<dbReference type="RefSeq" id="WP_075734317.1">
    <property type="nucleotide sequence ID" value="NZ_CP009249.1"/>
</dbReference>
<dbReference type="Pfam" id="PF02384">
    <property type="entry name" value="N6_Mtase"/>
    <property type="match status" value="1"/>
</dbReference>
<dbReference type="Pfam" id="PF00271">
    <property type="entry name" value="Helicase_C"/>
    <property type="match status" value="1"/>
</dbReference>
<dbReference type="Pfam" id="PF04851">
    <property type="entry name" value="ResIII"/>
    <property type="match status" value="1"/>
</dbReference>
<dbReference type="OrthoDB" id="9776021at2"/>
<dbReference type="InterPro" id="IPR003356">
    <property type="entry name" value="DNA_methylase_A-5"/>
</dbReference>
<dbReference type="SMART" id="SM00490">
    <property type="entry name" value="HELICc"/>
    <property type="match status" value="1"/>
</dbReference>
<dbReference type="Pfam" id="PF13156">
    <property type="entry name" value="Mrr_cat_2"/>
    <property type="match status" value="1"/>
</dbReference>
<dbReference type="InterPro" id="IPR011335">
    <property type="entry name" value="Restrct_endonuc-II-like"/>
</dbReference>
<dbReference type="InterPro" id="IPR002052">
    <property type="entry name" value="DNA_methylase_N6_adenine_CS"/>
</dbReference>
<keyword evidence="1" id="KW-0680">Restriction system</keyword>
<dbReference type="REBASE" id="182350">
    <property type="entry name" value="Cph44612ORF6750P"/>
</dbReference>
<dbReference type="InterPro" id="IPR027417">
    <property type="entry name" value="P-loop_NTPase"/>
</dbReference>
<proteinExistence type="predicted"/>
<dbReference type="CDD" id="cd22333">
    <property type="entry name" value="LlaBIII_nuclease-like"/>
    <property type="match status" value="1"/>
</dbReference>
<dbReference type="Gene3D" id="3.40.50.300">
    <property type="entry name" value="P-loop containing nucleotide triphosphate hydrolases"/>
    <property type="match status" value="2"/>
</dbReference>
<dbReference type="GO" id="GO:0008170">
    <property type="term" value="F:N-methyltransferase activity"/>
    <property type="evidence" value="ECO:0007669"/>
    <property type="project" value="InterPro"/>
</dbReference>
<dbReference type="Pfam" id="PF22240">
    <property type="entry name" value="ISP_coupler"/>
    <property type="match status" value="1"/>
</dbReference>
<dbReference type="Proteomes" id="UP000185491">
    <property type="component" value="Chromosome"/>
</dbReference>
<dbReference type="InterPro" id="IPR029063">
    <property type="entry name" value="SAM-dependent_MTases_sf"/>
</dbReference>
<dbReference type="SUPFAM" id="SSF53335">
    <property type="entry name" value="S-adenosyl-L-methionine-dependent methyltransferases"/>
    <property type="match status" value="1"/>
</dbReference>
<dbReference type="Gene3D" id="3.40.50.150">
    <property type="entry name" value="Vaccinia Virus protein VP39"/>
    <property type="match status" value="1"/>
</dbReference>
<dbReference type="InterPro" id="IPR039442">
    <property type="entry name" value="Mrr-like_dom"/>
</dbReference>